<reference evidence="1 2" key="1">
    <citation type="submission" date="2012-02" db="EMBL/GenBank/DDBJ databases">
        <title>Improved High-Quality Draft Sequence of Rhizobium leguminosarum bv. trifolii WSM597.</title>
        <authorList>
            <consortium name="US DOE Joint Genome Institute"/>
            <person name="Lucas S."/>
            <person name="Han J."/>
            <person name="Lapidus A."/>
            <person name="Cheng J.-F."/>
            <person name="Goodwin L."/>
            <person name="Pitluck S."/>
            <person name="Peters L."/>
            <person name="Ovchinnikova G."/>
            <person name="Held B."/>
            <person name="Detter J.C."/>
            <person name="Han C."/>
            <person name="Tapia R."/>
            <person name="Land M."/>
            <person name="Hauser L."/>
            <person name="Kyrpides N."/>
            <person name="Ivanova N."/>
            <person name="Pagani I."/>
            <person name="Brau L."/>
            <person name="Yates R."/>
            <person name="O'Hara G."/>
            <person name="Rui T."/>
            <person name="Howieson J."/>
            <person name="Reeve W."/>
            <person name="Woyke T."/>
        </authorList>
    </citation>
    <scope>NUCLEOTIDE SEQUENCE [LARGE SCALE GENOMIC DNA]</scope>
    <source>
        <strain evidence="1 2">WSM597</strain>
    </source>
</reference>
<proteinExistence type="predicted"/>
<evidence type="ECO:0000313" key="1">
    <source>
        <dbReference type="EMBL" id="EJB06986.1"/>
    </source>
</evidence>
<accession>I9XD49</accession>
<dbReference type="RefSeq" id="WP_003592415.1">
    <property type="nucleotide sequence ID" value="NZ_JH719381.1"/>
</dbReference>
<gene>
    <name evidence="1" type="ORF">Rleg9DRAFT_5955</name>
</gene>
<organism evidence="1 2">
    <name type="scientific">Rhizobium leguminosarum bv. trifolii WSM597</name>
    <dbReference type="NCBI Taxonomy" id="754764"/>
    <lineage>
        <taxon>Bacteria</taxon>
        <taxon>Pseudomonadati</taxon>
        <taxon>Pseudomonadota</taxon>
        <taxon>Alphaproteobacteria</taxon>
        <taxon>Hyphomicrobiales</taxon>
        <taxon>Rhizobiaceae</taxon>
        <taxon>Rhizobium/Agrobacterium group</taxon>
        <taxon>Rhizobium</taxon>
    </lineage>
</organism>
<protein>
    <submittedName>
        <fullName evidence="1">Uncharacterized protein</fullName>
    </submittedName>
</protein>
<sequence length="180" mass="20648">MRPISIQIPAELFIEFAARVKGDPSEEIELLVRKHLTSLDEVVQEANLFRTVTSKEFNDGDPSGGMEWSPLWLPNGTDLRMRYRQKTYLAKVRFDAIHFGDLEYHSVSQWVRQIARGTARNAWHDVWVKFQDSDDFVYADTLRQVPRTGFPPSGESRAARIIRLGAISLPDDEDTEGNKK</sequence>
<evidence type="ECO:0000313" key="2">
    <source>
        <dbReference type="Proteomes" id="UP000005092"/>
    </source>
</evidence>
<dbReference type="AlphaFoldDB" id="I9XD49"/>
<dbReference type="Proteomes" id="UP000005092">
    <property type="component" value="Unassembled WGS sequence"/>
</dbReference>
<dbReference type="HOGENOM" id="CLU_1495058_0_0_5"/>
<dbReference type="EMBL" id="JH719381">
    <property type="protein sequence ID" value="EJB06986.1"/>
    <property type="molecule type" value="Genomic_DNA"/>
</dbReference>
<dbReference type="OrthoDB" id="8456477at2"/>
<name>I9XD49_RHILT</name>